<keyword evidence="1" id="KW-1133">Transmembrane helix</keyword>
<organism evidence="2 3">
    <name type="scientific">Helianthus annuus</name>
    <name type="common">Common sunflower</name>
    <dbReference type="NCBI Taxonomy" id="4232"/>
    <lineage>
        <taxon>Eukaryota</taxon>
        <taxon>Viridiplantae</taxon>
        <taxon>Streptophyta</taxon>
        <taxon>Embryophyta</taxon>
        <taxon>Tracheophyta</taxon>
        <taxon>Spermatophyta</taxon>
        <taxon>Magnoliopsida</taxon>
        <taxon>eudicotyledons</taxon>
        <taxon>Gunneridae</taxon>
        <taxon>Pentapetalae</taxon>
        <taxon>asterids</taxon>
        <taxon>campanulids</taxon>
        <taxon>Asterales</taxon>
        <taxon>Asteraceae</taxon>
        <taxon>Asteroideae</taxon>
        <taxon>Heliantheae alliance</taxon>
        <taxon>Heliantheae</taxon>
        <taxon>Helianthus</taxon>
    </lineage>
</organism>
<sequence>MILQAYCGEEKFHMVNVLNLLMMTYAIAGFKDDWDKKLNRKGKQVFFYDENLSSKVKSKFEMDLDKFLIPNNKSHVYLVT</sequence>
<dbReference type="InParanoid" id="A0A251RTB0"/>
<protein>
    <submittedName>
        <fullName evidence="2">Uncharacterized protein</fullName>
    </submittedName>
</protein>
<keyword evidence="3" id="KW-1185">Reference proteome</keyword>
<dbReference type="AlphaFoldDB" id="A0A251RTB0"/>
<reference evidence="3" key="1">
    <citation type="journal article" date="2017" name="Nature">
        <title>The sunflower genome provides insights into oil metabolism, flowering and Asterid evolution.</title>
        <authorList>
            <person name="Badouin H."/>
            <person name="Gouzy J."/>
            <person name="Grassa C.J."/>
            <person name="Murat F."/>
            <person name="Staton S.E."/>
            <person name="Cottret L."/>
            <person name="Lelandais-Briere C."/>
            <person name="Owens G.L."/>
            <person name="Carrere S."/>
            <person name="Mayjonade B."/>
            <person name="Legrand L."/>
            <person name="Gill N."/>
            <person name="Kane N.C."/>
            <person name="Bowers J.E."/>
            <person name="Hubner S."/>
            <person name="Bellec A."/>
            <person name="Berard A."/>
            <person name="Berges H."/>
            <person name="Blanchet N."/>
            <person name="Boniface M.C."/>
            <person name="Brunel D."/>
            <person name="Catrice O."/>
            <person name="Chaidir N."/>
            <person name="Claudel C."/>
            <person name="Donnadieu C."/>
            <person name="Faraut T."/>
            <person name="Fievet G."/>
            <person name="Helmstetter N."/>
            <person name="King M."/>
            <person name="Knapp S.J."/>
            <person name="Lai Z."/>
            <person name="Le Paslier M.C."/>
            <person name="Lippi Y."/>
            <person name="Lorenzon L."/>
            <person name="Mandel J.R."/>
            <person name="Marage G."/>
            <person name="Marchand G."/>
            <person name="Marquand E."/>
            <person name="Bret-Mestries E."/>
            <person name="Morien E."/>
            <person name="Nambeesan S."/>
            <person name="Nguyen T."/>
            <person name="Pegot-Espagnet P."/>
            <person name="Pouilly N."/>
            <person name="Raftis F."/>
            <person name="Sallet E."/>
            <person name="Schiex T."/>
            <person name="Thomas J."/>
            <person name="Vandecasteele C."/>
            <person name="Vares D."/>
            <person name="Vear F."/>
            <person name="Vautrin S."/>
            <person name="Crespi M."/>
            <person name="Mangin B."/>
            <person name="Burke J.M."/>
            <person name="Salse J."/>
            <person name="Munos S."/>
            <person name="Vincourt P."/>
            <person name="Rieseberg L.H."/>
            <person name="Langlade N.B."/>
        </authorList>
    </citation>
    <scope>NUCLEOTIDE SEQUENCE [LARGE SCALE GENOMIC DNA]</scope>
    <source>
        <strain evidence="3">cv. SF193</strain>
    </source>
</reference>
<proteinExistence type="predicted"/>
<evidence type="ECO:0000313" key="2">
    <source>
        <dbReference type="EMBL" id="OTF87592.1"/>
    </source>
</evidence>
<evidence type="ECO:0000313" key="3">
    <source>
        <dbReference type="Proteomes" id="UP000215914"/>
    </source>
</evidence>
<name>A0A251RTB0_HELAN</name>
<dbReference type="EMBL" id="CM007906">
    <property type="protein sequence ID" value="OTF87592.1"/>
    <property type="molecule type" value="Genomic_DNA"/>
</dbReference>
<gene>
    <name evidence="2" type="ORF">HannXRQ_Chr17g0563571</name>
</gene>
<keyword evidence="1" id="KW-0472">Membrane</keyword>
<accession>A0A251RTB0</accession>
<evidence type="ECO:0000256" key="1">
    <source>
        <dbReference type="SAM" id="Phobius"/>
    </source>
</evidence>
<keyword evidence="1" id="KW-0812">Transmembrane</keyword>
<dbReference type="Proteomes" id="UP000215914">
    <property type="component" value="Chromosome 17"/>
</dbReference>
<feature type="transmembrane region" description="Helical" evidence="1">
    <location>
        <begin position="12"/>
        <end position="30"/>
    </location>
</feature>